<reference evidence="3 4" key="1">
    <citation type="submission" date="2019-04" db="EMBL/GenBank/DDBJ databases">
        <title>Lactobacillus gasseri 7171 assembly.</title>
        <authorList>
            <person name="Joris B.R."/>
            <person name="Giguere D."/>
        </authorList>
    </citation>
    <scope>NUCLEOTIDE SEQUENCE [LARGE SCALE GENOMIC DNA]</scope>
    <source>
        <strain evidence="3 4">7171</strain>
    </source>
</reference>
<proteinExistence type="predicted"/>
<dbReference type="EMBL" id="SRMD01000089">
    <property type="protein sequence ID" value="TQW14881.1"/>
    <property type="molecule type" value="Genomic_DNA"/>
</dbReference>
<keyword evidence="1" id="KW-0238">DNA-binding</keyword>
<keyword evidence="4" id="KW-1185">Reference proteome</keyword>
<name>A0ABY3BD80_LACGS</name>
<sequence length="109" mass="12510">MVKYYTPQVEPLKNGKFKYSIRYTDPSFVGVHKSSTTITKNTAHARNLAEIKVKNAIKEKLSIRSVKQITMDKLIDKLEDNLKQQGLAPKTLDAYFAYLINYLSNLKID</sequence>
<gene>
    <name evidence="3" type="ORF">FIPPAONL_01523</name>
</gene>
<evidence type="ECO:0000313" key="3">
    <source>
        <dbReference type="EMBL" id="TQW14881.1"/>
    </source>
</evidence>
<dbReference type="PROSITE" id="PS51900">
    <property type="entry name" value="CB"/>
    <property type="match status" value="1"/>
</dbReference>
<dbReference type="Proteomes" id="UP000316012">
    <property type="component" value="Unassembled WGS sequence"/>
</dbReference>
<protein>
    <recommendedName>
        <fullName evidence="2">Core-binding (CB) domain-containing protein</fullName>
    </recommendedName>
</protein>
<dbReference type="RefSeq" id="WP_257965675.1">
    <property type="nucleotide sequence ID" value="NZ_JASOUT010000001.1"/>
</dbReference>
<evidence type="ECO:0000256" key="1">
    <source>
        <dbReference type="PROSITE-ProRule" id="PRU01248"/>
    </source>
</evidence>
<feature type="domain" description="Core-binding (CB)" evidence="2">
    <location>
        <begin position="69"/>
        <end position="109"/>
    </location>
</feature>
<accession>A0ABY3BD80</accession>
<evidence type="ECO:0000259" key="2">
    <source>
        <dbReference type="PROSITE" id="PS51900"/>
    </source>
</evidence>
<comment type="caution">
    <text evidence="3">The sequence shown here is derived from an EMBL/GenBank/DDBJ whole genome shotgun (WGS) entry which is preliminary data.</text>
</comment>
<evidence type="ECO:0000313" key="4">
    <source>
        <dbReference type="Proteomes" id="UP000316012"/>
    </source>
</evidence>
<organism evidence="3 4">
    <name type="scientific">Lactobacillus gasseri</name>
    <dbReference type="NCBI Taxonomy" id="1596"/>
    <lineage>
        <taxon>Bacteria</taxon>
        <taxon>Bacillati</taxon>
        <taxon>Bacillota</taxon>
        <taxon>Bacilli</taxon>
        <taxon>Lactobacillales</taxon>
        <taxon>Lactobacillaceae</taxon>
        <taxon>Lactobacillus</taxon>
    </lineage>
</organism>
<dbReference type="InterPro" id="IPR044068">
    <property type="entry name" value="CB"/>
</dbReference>